<evidence type="ECO:0000256" key="2">
    <source>
        <dbReference type="SAM" id="MobiDB-lite"/>
    </source>
</evidence>
<dbReference type="EMBL" id="SWJE01000002">
    <property type="protein sequence ID" value="TKC91720.1"/>
    <property type="molecule type" value="Genomic_DNA"/>
</dbReference>
<dbReference type="AlphaFoldDB" id="A0A4V5PJK1"/>
<feature type="region of interest" description="Disordered" evidence="2">
    <location>
        <begin position="337"/>
        <end position="366"/>
    </location>
</feature>
<sequence>MCRICLEGSEAREKHGQRMIVRVFNAGISRGESPVKYLMGGRDHTGQPRSVAPEVLEGNPDLTVAIINGIRRKHKYVSGAIAFRDNEKPTREQMRDVIKSFKQTVCPGLSGENMNTLFVLHQDKGNIEIRFIVPMTEMKTGKRMNIHPPGRQSIRLYEAFTQVTNHRLDYAQIVPDPLKLALSDFERYTTEGTKDRSNKVYLHRRLTKAIRTGQIADRDQLCDFLSREYGVEITRKGKDYLSMKFPGAEKAKRFRGPLYRADADYREIVRQARGNRQEQRLSTAEYQRSQDILQQLVEERREFNVRAYLTSRMLRSQRLQQRREVQLQSVSQPTITTTKESTMKEKTPSHDIVHQQNDSSPSKYENKPNVMRTIKMMRDQAVIGDRANMTSDFGIAGLMTGLSDIESSINAAVAEMNSAKSPEQKTNAERKVMALMERKRRLELQLAQARQRQLNMTSGSARVSVDGTR</sequence>
<gene>
    <name evidence="4" type="ORF">FAZ69_04570</name>
</gene>
<dbReference type="OrthoDB" id="5351104at2"/>
<evidence type="ECO:0000256" key="1">
    <source>
        <dbReference type="SAM" id="Coils"/>
    </source>
</evidence>
<keyword evidence="5" id="KW-1185">Reference proteome</keyword>
<evidence type="ECO:0000313" key="4">
    <source>
        <dbReference type="EMBL" id="TKC91720.1"/>
    </source>
</evidence>
<evidence type="ECO:0000313" key="5">
    <source>
        <dbReference type="Proteomes" id="UP000305539"/>
    </source>
</evidence>
<dbReference type="InterPro" id="IPR005094">
    <property type="entry name" value="Endonuclease_MobA/VirD2"/>
</dbReference>
<dbReference type="Pfam" id="PF03432">
    <property type="entry name" value="Relaxase"/>
    <property type="match status" value="1"/>
</dbReference>
<protein>
    <submittedName>
        <fullName evidence="4">Relaxase</fullName>
    </submittedName>
</protein>
<dbReference type="Proteomes" id="UP000305539">
    <property type="component" value="Unassembled WGS sequence"/>
</dbReference>
<feature type="compositionally biased region" description="Basic and acidic residues" evidence="2">
    <location>
        <begin position="341"/>
        <end position="353"/>
    </location>
</feature>
<name>A0A4V5PJK1_9BURK</name>
<feature type="coiled-coil region" evidence="1">
    <location>
        <begin position="425"/>
        <end position="452"/>
    </location>
</feature>
<organism evidence="4 5">
    <name type="scientific">Trinickia terrae</name>
    <dbReference type="NCBI Taxonomy" id="2571161"/>
    <lineage>
        <taxon>Bacteria</taxon>
        <taxon>Pseudomonadati</taxon>
        <taxon>Pseudomonadota</taxon>
        <taxon>Betaproteobacteria</taxon>
        <taxon>Burkholderiales</taxon>
        <taxon>Burkholderiaceae</taxon>
        <taxon>Trinickia</taxon>
    </lineage>
</organism>
<evidence type="ECO:0000259" key="3">
    <source>
        <dbReference type="Pfam" id="PF03432"/>
    </source>
</evidence>
<comment type="caution">
    <text evidence="4">The sequence shown here is derived from an EMBL/GenBank/DDBJ whole genome shotgun (WGS) entry which is preliminary data.</text>
</comment>
<accession>A0A4V5PJK1</accession>
<keyword evidence="1" id="KW-0175">Coiled coil</keyword>
<proteinExistence type="predicted"/>
<reference evidence="4 5" key="1">
    <citation type="submission" date="2019-04" db="EMBL/GenBank/DDBJ databases">
        <title>Trinickia sp. 7GSK02, isolated from subtropical forest soil.</title>
        <authorList>
            <person name="Gao Z.-H."/>
            <person name="Qiu L.-H."/>
        </authorList>
    </citation>
    <scope>NUCLEOTIDE SEQUENCE [LARGE SCALE GENOMIC DNA]</scope>
    <source>
        <strain evidence="4 5">7GSK02</strain>
    </source>
</reference>
<feature type="domain" description="MobA/VirD2-like nuclease" evidence="3">
    <location>
        <begin position="72"/>
        <end position="154"/>
    </location>
</feature>
<feature type="compositionally biased region" description="Polar residues" evidence="2">
    <location>
        <begin position="354"/>
        <end position="363"/>
    </location>
</feature>